<dbReference type="Proteomes" id="UP000288216">
    <property type="component" value="Unassembled WGS sequence"/>
</dbReference>
<keyword evidence="3" id="KW-1185">Reference proteome</keyword>
<proteinExistence type="predicted"/>
<evidence type="ECO:0000256" key="1">
    <source>
        <dbReference type="SAM" id="MobiDB-lite"/>
    </source>
</evidence>
<comment type="caution">
    <text evidence="2">The sequence shown here is derived from an EMBL/GenBank/DDBJ whole genome shotgun (WGS) entry which is preliminary data.</text>
</comment>
<name>A0A401PLY1_SCYTO</name>
<accession>A0A401PLY1</accession>
<dbReference type="EMBL" id="BFAA01000863">
    <property type="protein sequence ID" value="GCB74129.1"/>
    <property type="molecule type" value="Genomic_DNA"/>
</dbReference>
<evidence type="ECO:0000313" key="2">
    <source>
        <dbReference type="EMBL" id="GCB74129.1"/>
    </source>
</evidence>
<gene>
    <name evidence="2" type="ORF">scyTo_0003216</name>
</gene>
<evidence type="ECO:0000313" key="3">
    <source>
        <dbReference type="Proteomes" id="UP000288216"/>
    </source>
</evidence>
<organism evidence="2 3">
    <name type="scientific">Scyliorhinus torazame</name>
    <name type="common">Cloudy catshark</name>
    <name type="synonym">Catulus torazame</name>
    <dbReference type="NCBI Taxonomy" id="75743"/>
    <lineage>
        <taxon>Eukaryota</taxon>
        <taxon>Metazoa</taxon>
        <taxon>Chordata</taxon>
        <taxon>Craniata</taxon>
        <taxon>Vertebrata</taxon>
        <taxon>Chondrichthyes</taxon>
        <taxon>Elasmobranchii</taxon>
        <taxon>Galeomorphii</taxon>
        <taxon>Galeoidea</taxon>
        <taxon>Carcharhiniformes</taxon>
        <taxon>Scyliorhinidae</taxon>
        <taxon>Scyliorhinus</taxon>
    </lineage>
</organism>
<reference evidence="2 3" key="1">
    <citation type="journal article" date="2018" name="Nat. Ecol. Evol.">
        <title>Shark genomes provide insights into elasmobranch evolution and the origin of vertebrates.</title>
        <authorList>
            <person name="Hara Y"/>
            <person name="Yamaguchi K"/>
            <person name="Onimaru K"/>
            <person name="Kadota M"/>
            <person name="Koyanagi M"/>
            <person name="Keeley SD"/>
            <person name="Tatsumi K"/>
            <person name="Tanaka K"/>
            <person name="Motone F"/>
            <person name="Kageyama Y"/>
            <person name="Nozu R"/>
            <person name="Adachi N"/>
            <person name="Nishimura O"/>
            <person name="Nakagawa R"/>
            <person name="Tanegashima C"/>
            <person name="Kiyatake I"/>
            <person name="Matsumoto R"/>
            <person name="Murakumo K"/>
            <person name="Nishida K"/>
            <person name="Terakita A"/>
            <person name="Kuratani S"/>
            <person name="Sato K"/>
            <person name="Hyodo S Kuraku.S."/>
        </authorList>
    </citation>
    <scope>NUCLEOTIDE SEQUENCE [LARGE SCALE GENOMIC DNA]</scope>
</reference>
<feature type="region of interest" description="Disordered" evidence="1">
    <location>
        <begin position="1"/>
        <end position="27"/>
    </location>
</feature>
<sequence>MPDKLLIQTAPHPIPPTTLNEKEQESSRRAVFRSLSRSTEKNLPGIHLGHQGQLLFASINSHCNVSLSEQETS</sequence>
<protein>
    <submittedName>
        <fullName evidence="2">Uncharacterized protein</fullName>
    </submittedName>
</protein>
<dbReference type="AlphaFoldDB" id="A0A401PLY1"/>